<dbReference type="Proteomes" id="UP000262142">
    <property type="component" value="Unassembled WGS sequence"/>
</dbReference>
<dbReference type="SUPFAM" id="SSF143456">
    <property type="entry name" value="VC0467-like"/>
    <property type="match status" value="1"/>
</dbReference>
<dbReference type="GO" id="GO:0005829">
    <property type="term" value="C:cytosol"/>
    <property type="evidence" value="ECO:0007669"/>
    <property type="project" value="TreeGrafter"/>
</dbReference>
<comment type="similarity">
    <text evidence="1">Belongs to the UPF0301 (AlgH) family.</text>
</comment>
<evidence type="ECO:0000256" key="1">
    <source>
        <dbReference type="ARBA" id="ARBA00009600"/>
    </source>
</evidence>
<reference evidence="2 3" key="1">
    <citation type="submission" date="2018-09" db="EMBL/GenBank/DDBJ databases">
        <authorList>
            <consortium name="Pathogen Informatics"/>
        </authorList>
    </citation>
    <scope>NUCLEOTIDE SEQUENCE [LARGE SCALE GENOMIC DNA]</scope>
    <source>
        <strain evidence="2 3">OH-22767</strain>
    </source>
</reference>
<dbReference type="OrthoDB" id="9807486at2"/>
<dbReference type="Pfam" id="PF02622">
    <property type="entry name" value="DUF179"/>
    <property type="match status" value="1"/>
</dbReference>
<dbReference type="InterPro" id="IPR003774">
    <property type="entry name" value="AlgH-like"/>
</dbReference>
<dbReference type="RefSeq" id="WP_119057537.1">
    <property type="nucleotide sequence ID" value="NZ_OX579588.1"/>
</dbReference>
<accession>A0A383TXV4</accession>
<keyword evidence="3" id="KW-1185">Reference proteome</keyword>
<sequence length="184" mass="21057">MEKFLIKPGTILISKPSLSVDIFSRSIVLITDYSEFGAVGFVLNKATDYKTDDLIKNFPFDITVFEGGPVEQDNLFYIHSLKNIPNAIAVTNHLFWGGNLQEINHQINFLSLKNFNQIKFFIGYSGWSSGQLEEEIKNNFWAVVNDYSFNPIDIQEVEDWKKQMTNLGGENLLWANMPENPLLN</sequence>
<gene>
    <name evidence="2" type="ORF">SAMEA104719789_00643</name>
</gene>
<organism evidence="2 3">
    <name type="scientific">Candidatus Ornithobacterium hominis</name>
    <dbReference type="NCBI Taxonomy" id="2497989"/>
    <lineage>
        <taxon>Bacteria</taxon>
        <taxon>Pseudomonadati</taxon>
        <taxon>Bacteroidota</taxon>
        <taxon>Flavobacteriia</taxon>
        <taxon>Flavobacteriales</taxon>
        <taxon>Weeksellaceae</taxon>
        <taxon>Ornithobacterium</taxon>
    </lineage>
</organism>
<dbReference type="AlphaFoldDB" id="A0A383TXV4"/>
<dbReference type="PANTHER" id="PTHR30327">
    <property type="entry name" value="UNCHARACTERIZED PROTEIN YQGE"/>
    <property type="match status" value="1"/>
</dbReference>
<name>A0A383TXV4_9FLAO</name>
<dbReference type="EMBL" id="UNSC01000002">
    <property type="protein sequence ID" value="SZD71593.1"/>
    <property type="molecule type" value="Genomic_DNA"/>
</dbReference>
<dbReference type="Gene3D" id="3.40.1740.10">
    <property type="entry name" value="VC0467-like"/>
    <property type="match status" value="1"/>
</dbReference>
<evidence type="ECO:0000313" key="3">
    <source>
        <dbReference type="Proteomes" id="UP000262142"/>
    </source>
</evidence>
<proteinExistence type="inferred from homology"/>
<evidence type="ECO:0000313" key="2">
    <source>
        <dbReference type="EMBL" id="SZD71593.1"/>
    </source>
</evidence>
<protein>
    <submittedName>
        <fullName evidence="2">Uncharacterized ACR, COG1678</fullName>
    </submittedName>
</protein>
<dbReference type="PANTHER" id="PTHR30327:SF1">
    <property type="entry name" value="UPF0301 PROTEIN YQGE"/>
    <property type="match status" value="1"/>
</dbReference>